<accession>A0AA35SSG3</accession>
<feature type="signal peptide" evidence="2">
    <location>
        <begin position="1"/>
        <end position="19"/>
    </location>
</feature>
<reference evidence="4" key="1">
    <citation type="submission" date="2023-03" db="EMBL/GenBank/DDBJ databases">
        <authorList>
            <person name="Steffen K."/>
            <person name="Cardenas P."/>
        </authorList>
    </citation>
    <scope>NUCLEOTIDE SEQUENCE</scope>
</reference>
<evidence type="ECO:0000313" key="5">
    <source>
        <dbReference type="Proteomes" id="UP001174909"/>
    </source>
</evidence>
<dbReference type="AlphaFoldDB" id="A0AA35SSG3"/>
<organism evidence="4 5">
    <name type="scientific">Geodia barretti</name>
    <name type="common">Barrett's horny sponge</name>
    <dbReference type="NCBI Taxonomy" id="519541"/>
    <lineage>
        <taxon>Eukaryota</taxon>
        <taxon>Metazoa</taxon>
        <taxon>Porifera</taxon>
        <taxon>Demospongiae</taxon>
        <taxon>Heteroscleromorpha</taxon>
        <taxon>Tetractinellida</taxon>
        <taxon>Astrophorina</taxon>
        <taxon>Geodiidae</taxon>
        <taxon>Geodia</taxon>
    </lineage>
</organism>
<feature type="region of interest" description="Disordered" evidence="1">
    <location>
        <begin position="85"/>
        <end position="107"/>
    </location>
</feature>
<name>A0AA35SSG3_GEOBA</name>
<dbReference type="Proteomes" id="UP001174909">
    <property type="component" value="Unassembled WGS sequence"/>
</dbReference>
<evidence type="ECO:0000313" key="4">
    <source>
        <dbReference type="EMBL" id="CAI8034834.1"/>
    </source>
</evidence>
<dbReference type="Pfam" id="PF14436">
    <property type="entry name" value="EndoU_bacteria"/>
    <property type="match status" value="1"/>
</dbReference>
<feature type="chain" id="PRO_5041452210" description="Bacterial EndoU nuclease domain-containing protein" evidence="2">
    <location>
        <begin position="20"/>
        <end position="235"/>
    </location>
</feature>
<proteinExistence type="predicted"/>
<protein>
    <recommendedName>
        <fullName evidence="3">Bacterial EndoU nuclease domain-containing protein</fullName>
    </recommendedName>
</protein>
<dbReference type="InterPro" id="IPR029501">
    <property type="entry name" value="EndoU_bac"/>
</dbReference>
<feature type="compositionally biased region" description="Polar residues" evidence="1">
    <location>
        <begin position="93"/>
        <end position="106"/>
    </location>
</feature>
<keyword evidence="2" id="KW-0732">Signal</keyword>
<evidence type="ECO:0000259" key="3">
    <source>
        <dbReference type="Pfam" id="PF14436"/>
    </source>
</evidence>
<gene>
    <name evidence="4" type="ORF">GBAR_LOCUS19575</name>
</gene>
<keyword evidence="5" id="KW-1185">Reference proteome</keyword>
<evidence type="ECO:0000256" key="1">
    <source>
        <dbReference type="SAM" id="MobiDB-lite"/>
    </source>
</evidence>
<dbReference type="EMBL" id="CASHTH010002754">
    <property type="protein sequence ID" value="CAI8034834.1"/>
    <property type="molecule type" value="Genomic_DNA"/>
</dbReference>
<feature type="domain" description="Bacterial EndoU nuclease" evidence="3">
    <location>
        <begin position="65"/>
        <end position="160"/>
    </location>
</feature>
<comment type="caution">
    <text evidence="4">The sequence shown here is derived from an EMBL/GenBank/DDBJ whole genome shotgun (WGS) entry which is preliminary data.</text>
</comment>
<evidence type="ECO:0000256" key="2">
    <source>
        <dbReference type="SAM" id="SignalP"/>
    </source>
</evidence>
<sequence>MSFPLQVLLLFLMSPNTLPALPSPRGQVAVTQLIPDGFSCTQEMPRQMDIYSMPPNSNLIKVDLIHVLCGQIYSSGSSSRIRVGGFHARPGNQDPQSATTANSTLQRPAPNEYGYSVYKYPYVYDSRRDMFIAKNTGTISSMWPTVLSMEEITEIITRLVYLCRPSRTLNLCVSDFTLLPGDGRAELFDVVVVVTSNGQVARSAYPVARGTCNQRSSSYFHKCCYNYTSSLSMIA</sequence>